<comment type="caution">
    <text evidence="1">The sequence shown here is derived from an EMBL/GenBank/DDBJ whole genome shotgun (WGS) entry which is preliminary data.</text>
</comment>
<accession>A0A0F9C094</accession>
<protein>
    <submittedName>
        <fullName evidence="1">Uncharacterized protein</fullName>
    </submittedName>
</protein>
<evidence type="ECO:0000313" key="1">
    <source>
        <dbReference type="EMBL" id="KKK90096.1"/>
    </source>
</evidence>
<proteinExistence type="predicted"/>
<dbReference type="AlphaFoldDB" id="A0A0F9C094"/>
<name>A0A0F9C094_9ZZZZ</name>
<sequence length="59" mass="6652">MACVRAERLALDRQYPGEMPQGIEVFDERFTEVPDIGKVETETGEVIEGEHTEVAEESK</sequence>
<reference evidence="1" key="1">
    <citation type="journal article" date="2015" name="Nature">
        <title>Complex archaea that bridge the gap between prokaryotes and eukaryotes.</title>
        <authorList>
            <person name="Spang A."/>
            <person name="Saw J.H."/>
            <person name="Jorgensen S.L."/>
            <person name="Zaremba-Niedzwiedzka K."/>
            <person name="Martijn J."/>
            <person name="Lind A.E."/>
            <person name="van Eijk R."/>
            <person name="Schleper C."/>
            <person name="Guy L."/>
            <person name="Ettema T.J."/>
        </authorList>
    </citation>
    <scope>NUCLEOTIDE SEQUENCE</scope>
</reference>
<dbReference type="EMBL" id="LAZR01049248">
    <property type="protein sequence ID" value="KKK90096.1"/>
    <property type="molecule type" value="Genomic_DNA"/>
</dbReference>
<feature type="non-terminal residue" evidence="1">
    <location>
        <position position="59"/>
    </location>
</feature>
<gene>
    <name evidence="1" type="ORF">LCGC14_2726530</name>
</gene>
<organism evidence="1">
    <name type="scientific">marine sediment metagenome</name>
    <dbReference type="NCBI Taxonomy" id="412755"/>
    <lineage>
        <taxon>unclassified sequences</taxon>
        <taxon>metagenomes</taxon>
        <taxon>ecological metagenomes</taxon>
    </lineage>
</organism>